<dbReference type="PANTHER" id="PTHR42648">
    <property type="entry name" value="TRANSPOSASE, PUTATIVE-RELATED"/>
    <property type="match status" value="1"/>
</dbReference>
<dbReference type="GO" id="GO:0003676">
    <property type="term" value="F:nucleic acid binding"/>
    <property type="evidence" value="ECO:0007669"/>
    <property type="project" value="InterPro"/>
</dbReference>
<feature type="non-terminal residue" evidence="2">
    <location>
        <position position="1"/>
    </location>
</feature>
<protein>
    <recommendedName>
        <fullName evidence="1">Integrase catalytic domain-containing protein</fullName>
    </recommendedName>
</protein>
<dbReference type="Pfam" id="PF00665">
    <property type="entry name" value="rve"/>
    <property type="match status" value="1"/>
</dbReference>
<accession>A0A371FWQ3</accession>
<sequence length="243" mass="28548">MKYSFFVDDGNKVAIEAIETFILQLKTRFHLDLFETFVLLSFRQNFIFISNLDKFGFSCSFENNKVSPYQNSNIVVLITKYYKLVHEVLRGKDILELIYTDIYGSFPTASWNGQQYFIKFIDDYSRYDYLYFIHEKSQSLDVFKSFKVVVELQLKKKIEVIKSDRGGEYYGRNGRLVPRPFALFSESVELFHNTPCQGEALKTVIYILNRVPSKAANKTPYKLWTDKKPSIKHLHIWNCSIDA</sequence>
<keyword evidence="3" id="KW-1185">Reference proteome</keyword>
<dbReference type="InterPro" id="IPR012337">
    <property type="entry name" value="RNaseH-like_sf"/>
</dbReference>
<dbReference type="GO" id="GO:0015074">
    <property type="term" value="P:DNA integration"/>
    <property type="evidence" value="ECO:0007669"/>
    <property type="project" value="InterPro"/>
</dbReference>
<dbReference type="Proteomes" id="UP000257109">
    <property type="component" value="Unassembled WGS sequence"/>
</dbReference>
<evidence type="ECO:0000313" key="3">
    <source>
        <dbReference type="Proteomes" id="UP000257109"/>
    </source>
</evidence>
<dbReference type="AlphaFoldDB" id="A0A371FWQ3"/>
<dbReference type="PROSITE" id="PS50994">
    <property type="entry name" value="INTEGRASE"/>
    <property type="match status" value="1"/>
</dbReference>
<dbReference type="Gene3D" id="3.30.420.10">
    <property type="entry name" value="Ribonuclease H-like superfamily/Ribonuclease H"/>
    <property type="match status" value="1"/>
</dbReference>
<feature type="domain" description="Integrase catalytic" evidence="1">
    <location>
        <begin position="90"/>
        <end position="194"/>
    </location>
</feature>
<comment type="caution">
    <text evidence="2">The sequence shown here is derived from an EMBL/GenBank/DDBJ whole genome shotgun (WGS) entry which is preliminary data.</text>
</comment>
<evidence type="ECO:0000313" key="2">
    <source>
        <dbReference type="EMBL" id="RDX82698.1"/>
    </source>
</evidence>
<dbReference type="InterPro" id="IPR036397">
    <property type="entry name" value="RNaseH_sf"/>
</dbReference>
<dbReference type="SUPFAM" id="SSF53098">
    <property type="entry name" value="Ribonuclease H-like"/>
    <property type="match status" value="1"/>
</dbReference>
<dbReference type="InterPro" id="IPR001584">
    <property type="entry name" value="Integrase_cat-core"/>
</dbReference>
<dbReference type="InterPro" id="IPR039537">
    <property type="entry name" value="Retrotran_Ty1/copia-like"/>
</dbReference>
<reference evidence="2" key="1">
    <citation type="submission" date="2018-05" db="EMBL/GenBank/DDBJ databases">
        <title>Draft genome of Mucuna pruriens seed.</title>
        <authorList>
            <person name="Nnadi N.E."/>
            <person name="Vos R."/>
            <person name="Hasami M.H."/>
            <person name="Devisetty U.K."/>
            <person name="Aguiy J.C."/>
        </authorList>
    </citation>
    <scope>NUCLEOTIDE SEQUENCE [LARGE SCALE GENOMIC DNA]</scope>
    <source>
        <strain evidence="2">JCA_2017</strain>
    </source>
</reference>
<organism evidence="2 3">
    <name type="scientific">Mucuna pruriens</name>
    <name type="common">Velvet bean</name>
    <name type="synonym">Dolichos pruriens</name>
    <dbReference type="NCBI Taxonomy" id="157652"/>
    <lineage>
        <taxon>Eukaryota</taxon>
        <taxon>Viridiplantae</taxon>
        <taxon>Streptophyta</taxon>
        <taxon>Embryophyta</taxon>
        <taxon>Tracheophyta</taxon>
        <taxon>Spermatophyta</taxon>
        <taxon>Magnoliopsida</taxon>
        <taxon>eudicotyledons</taxon>
        <taxon>Gunneridae</taxon>
        <taxon>Pentapetalae</taxon>
        <taxon>rosids</taxon>
        <taxon>fabids</taxon>
        <taxon>Fabales</taxon>
        <taxon>Fabaceae</taxon>
        <taxon>Papilionoideae</taxon>
        <taxon>50 kb inversion clade</taxon>
        <taxon>NPAAA clade</taxon>
        <taxon>indigoferoid/millettioid clade</taxon>
        <taxon>Phaseoleae</taxon>
        <taxon>Mucuna</taxon>
    </lineage>
</organism>
<gene>
    <name evidence="2" type="ORF">CR513_36482</name>
</gene>
<evidence type="ECO:0000259" key="1">
    <source>
        <dbReference type="PROSITE" id="PS50994"/>
    </source>
</evidence>
<dbReference type="STRING" id="157652.A0A371FWQ3"/>
<dbReference type="PANTHER" id="PTHR42648:SF28">
    <property type="entry name" value="TRANSPOSON-ENCODED PROTEIN WITH RIBONUCLEASE H-LIKE AND RETROVIRUS ZINC FINGER-LIKE DOMAINS"/>
    <property type="match status" value="1"/>
</dbReference>
<dbReference type="EMBL" id="QJKJ01007575">
    <property type="protein sequence ID" value="RDX82698.1"/>
    <property type="molecule type" value="Genomic_DNA"/>
</dbReference>
<proteinExistence type="predicted"/>
<name>A0A371FWQ3_MUCPR</name>